<reference evidence="1" key="1">
    <citation type="submission" date="2020-07" db="EMBL/GenBank/DDBJ databases">
        <authorList>
            <person name="Lin J."/>
        </authorList>
    </citation>
    <scope>NUCLEOTIDE SEQUENCE</scope>
</reference>
<dbReference type="EMBL" id="LR862145">
    <property type="protein sequence ID" value="CAD1825677.1"/>
    <property type="molecule type" value="Genomic_DNA"/>
</dbReference>
<sequence>MIFKGASTSCEDAFIVDGIGSASSCSLSYFLILAEATIFPCHVLLRLAEIIENKLIEAFDRSVVFNRAVDLPGGNIGWPAYRLATNFCCCELEFVPRESVFRLDRESGNGGAVLDARIGRRVISNWRQLWMVCPSAGNLACSHLSGHGWVEEVVVVIRIGCMLLQQAVISPIFCVLGFECAIGRSAFLQATLQTHLSLREKLDHQFLFPLLFGGC</sequence>
<organism evidence="1">
    <name type="scientific">Ananas comosus var. bracteatus</name>
    <name type="common">red pineapple</name>
    <dbReference type="NCBI Taxonomy" id="296719"/>
    <lineage>
        <taxon>Eukaryota</taxon>
        <taxon>Viridiplantae</taxon>
        <taxon>Streptophyta</taxon>
        <taxon>Embryophyta</taxon>
        <taxon>Tracheophyta</taxon>
        <taxon>Spermatophyta</taxon>
        <taxon>Magnoliopsida</taxon>
        <taxon>Liliopsida</taxon>
        <taxon>Poales</taxon>
        <taxon>Bromeliaceae</taxon>
        <taxon>Bromelioideae</taxon>
        <taxon>Ananas</taxon>
    </lineage>
</organism>
<accession>A0A6V7P4F7</accession>
<gene>
    <name evidence="1" type="ORF">CB5_LOCUS8888</name>
</gene>
<evidence type="ECO:0000313" key="1">
    <source>
        <dbReference type="EMBL" id="CAD1825677.1"/>
    </source>
</evidence>
<name>A0A6V7P4F7_ANACO</name>
<proteinExistence type="predicted"/>
<dbReference type="AlphaFoldDB" id="A0A6V7P4F7"/>
<protein>
    <submittedName>
        <fullName evidence="1">Uncharacterized protein</fullName>
    </submittedName>
</protein>